<proteinExistence type="predicted"/>
<dbReference type="RefSeq" id="WP_145350827.1">
    <property type="nucleotide sequence ID" value="NZ_CP036262.1"/>
</dbReference>
<protein>
    <recommendedName>
        <fullName evidence="3">Glycoside hydrolase family 38 N-terminal domain-containing protein</fullName>
    </recommendedName>
</protein>
<gene>
    <name evidence="1" type="ORF">FF011L_13460</name>
</gene>
<dbReference type="AlphaFoldDB" id="A0A517MCH8"/>
<evidence type="ECO:0000313" key="1">
    <source>
        <dbReference type="EMBL" id="QDS92599.1"/>
    </source>
</evidence>
<reference evidence="1 2" key="1">
    <citation type="submission" date="2019-02" db="EMBL/GenBank/DDBJ databases">
        <title>Deep-cultivation of Planctomycetes and their phenomic and genomic characterization uncovers novel biology.</title>
        <authorList>
            <person name="Wiegand S."/>
            <person name="Jogler M."/>
            <person name="Boedeker C."/>
            <person name="Pinto D."/>
            <person name="Vollmers J."/>
            <person name="Rivas-Marin E."/>
            <person name="Kohn T."/>
            <person name="Peeters S.H."/>
            <person name="Heuer A."/>
            <person name="Rast P."/>
            <person name="Oberbeckmann S."/>
            <person name="Bunk B."/>
            <person name="Jeske O."/>
            <person name="Meyerdierks A."/>
            <person name="Storesund J.E."/>
            <person name="Kallscheuer N."/>
            <person name="Luecker S."/>
            <person name="Lage O.M."/>
            <person name="Pohl T."/>
            <person name="Merkel B.J."/>
            <person name="Hornburger P."/>
            <person name="Mueller R.-W."/>
            <person name="Bruemmer F."/>
            <person name="Labrenz M."/>
            <person name="Spormann A.M."/>
            <person name="Op den Camp H."/>
            <person name="Overmann J."/>
            <person name="Amann R."/>
            <person name="Jetten M.S.M."/>
            <person name="Mascher T."/>
            <person name="Medema M.H."/>
            <person name="Devos D.P."/>
            <person name="Kaster A.-K."/>
            <person name="Ovreas L."/>
            <person name="Rohde M."/>
            <person name="Galperin M.Y."/>
            <person name="Jogler C."/>
        </authorList>
    </citation>
    <scope>NUCLEOTIDE SEQUENCE [LARGE SCALE GENOMIC DNA]</scope>
    <source>
        <strain evidence="1 2">FF011L</strain>
    </source>
</reference>
<dbReference type="KEGG" id="rml:FF011L_13460"/>
<accession>A0A517MCH8</accession>
<evidence type="ECO:0008006" key="3">
    <source>
        <dbReference type="Google" id="ProtNLM"/>
    </source>
</evidence>
<dbReference type="OrthoDB" id="222074at2"/>
<sequence length="919" mass="98671">MPIIEECCVLIPCHTLEDFPSSVSSTHARSLLAAWSAPWDPRLIAATGKIPTWCRADVPPTVLDGLTLFIPEISESRLPSDFSTTHSTENGVQSIRATSRAGFLEPLSLSEFGGPAEPLSGGHREVAPADFYSLAYVFLQVQLMTRQLRYTSNLDEVQFADVVVAAAKAWQASDGTAAADSLHQAFDMLAEERDHYFSSDPHLIDLTLVAKTTLGDSLEEVLSGSRPDNLLLDAELVELLAVEHPQRLQQIQSRREAGTLGVAGGAPAAGTCLDHLTIGGISKTLTAAKNRFEEVLGTSPDAFAGLQGGIPTDLAPWIAELGYTGVIPIDFAAGSGHREESKLLWQAGAVDLEALVAKPIDAADESEFLRLGARLGSAVDAGDVATALLVHWPGQSCDAFADLKRASDWGVALGKFWTLGDYFSDGERPYHSFHADAVEATGQWLTSQVQEVVENPLTNAASGFRKQVVAEENSLLNAMKGLVEGTPTTGTVGPANQAETRSAANGLLATLAAVNTPSESKPAAVATAIVNPHSIPLRVAATLKGHPPAITPPVFAGHAVVGGESVAFVDVPAFGFVNIQPGASPARQSWFKKPPRRADGRMMSNEFLDVVIGEDGSVASVHSGPVRGNRFSMQLCLFDADREPRYTSMQAEHVEMTRSDGAVGEVRCQGRMIHGDQSMGTFEVCYRVECGSRLLIVEGEVNLAKSVTLGTNPWRNYVAARAAVASDASRTKVLLRDKVQTVRGRMLNSPLGVVVDEPDRQLLVMANGRPAHRASGTRMLDTLLMVKGQTDGHFRIAYGFDVKSPVAFARAQLAPPVILGPADRTPEAESLSVPLGWLIQVDARNVLITEATTTMAEGKLQLHLLLVETRGKRTKTRLHTYRDPKTATRLPDGKPFDCEDDNVKVILGEHETLRLTIDF</sequence>
<dbReference type="EMBL" id="CP036262">
    <property type="protein sequence ID" value="QDS92599.1"/>
    <property type="molecule type" value="Genomic_DNA"/>
</dbReference>
<organism evidence="1 2">
    <name type="scientific">Roseimaritima multifibrata</name>
    <dbReference type="NCBI Taxonomy" id="1930274"/>
    <lineage>
        <taxon>Bacteria</taxon>
        <taxon>Pseudomonadati</taxon>
        <taxon>Planctomycetota</taxon>
        <taxon>Planctomycetia</taxon>
        <taxon>Pirellulales</taxon>
        <taxon>Pirellulaceae</taxon>
        <taxon>Roseimaritima</taxon>
    </lineage>
</organism>
<dbReference type="Proteomes" id="UP000320672">
    <property type="component" value="Chromosome"/>
</dbReference>
<keyword evidence="2" id="KW-1185">Reference proteome</keyword>
<name>A0A517MCH8_9BACT</name>
<evidence type="ECO:0000313" key="2">
    <source>
        <dbReference type="Proteomes" id="UP000320672"/>
    </source>
</evidence>